<dbReference type="CDD" id="cd00657">
    <property type="entry name" value="Ferritin_like"/>
    <property type="match status" value="1"/>
</dbReference>
<dbReference type="RefSeq" id="WP_072558418.1">
    <property type="nucleotide sequence ID" value="NZ_CP018154.1"/>
</dbReference>
<evidence type="ECO:0000313" key="2">
    <source>
        <dbReference type="Proteomes" id="UP000242561"/>
    </source>
</evidence>
<sequence length="282" mass="31810">MSSTISEKSLQKPSLVAACKEILLVSDAMTKVKCARKCARDWRAGKLSIGNAADAQSMPDQPYFLDKPILLPPQQMPKLGRAGNEKNRIAMIHSFAHIEYAAIDLAFDLVGRFAHLFPPEFVDDWIMVGADEAMHFAILERRLRQYESFYGEYPAHGSLWDAAYRTRHDVAARLAVVPMVLEARGLDVTPATVKRFEQNGDVKTAKILNRIYHDEIRHVGAGAKWFAFTANLHFNQCGESHDEYWKRLVKTYFKGGLKPPFNDSARQKAGLSRECYHALAKA</sequence>
<organism evidence="1 2">
    <name type="scientific">Sphingorhabdus lutea</name>
    <dbReference type="NCBI Taxonomy" id="1913578"/>
    <lineage>
        <taxon>Bacteria</taxon>
        <taxon>Pseudomonadati</taxon>
        <taxon>Pseudomonadota</taxon>
        <taxon>Alphaproteobacteria</taxon>
        <taxon>Sphingomonadales</taxon>
        <taxon>Sphingomonadaceae</taxon>
        <taxon>Sphingorhabdus</taxon>
    </lineage>
</organism>
<dbReference type="STRING" id="1913578.LPB140_01810"/>
<keyword evidence="1" id="KW-0808">Transferase</keyword>
<dbReference type="KEGG" id="sphl:LPB140_01810"/>
<keyword evidence="2" id="KW-1185">Reference proteome</keyword>
<dbReference type="Proteomes" id="UP000242561">
    <property type="component" value="Chromosome"/>
</dbReference>
<dbReference type="PANTHER" id="PTHR42782:SF2">
    <property type="entry name" value="3-OXOACYL-[ACYL-CARRIER-PROTEIN] SYNTHASE-LIKE PROTEIN"/>
    <property type="match status" value="1"/>
</dbReference>
<dbReference type="InterPro" id="IPR009078">
    <property type="entry name" value="Ferritin-like_SF"/>
</dbReference>
<evidence type="ECO:0000313" key="1">
    <source>
        <dbReference type="EMBL" id="APG61771.1"/>
    </source>
</evidence>
<gene>
    <name evidence="1" type="ORF">LPB140_01810</name>
</gene>
<dbReference type="GO" id="GO:0016740">
    <property type="term" value="F:transferase activity"/>
    <property type="evidence" value="ECO:0007669"/>
    <property type="project" value="UniProtKB-KW"/>
</dbReference>
<dbReference type="EMBL" id="CP018154">
    <property type="protein sequence ID" value="APG61771.1"/>
    <property type="molecule type" value="Genomic_DNA"/>
</dbReference>
<dbReference type="AlphaFoldDB" id="A0A1L3J9I5"/>
<protein>
    <submittedName>
        <fullName evidence="1">Rhamnosyltransferase</fullName>
    </submittedName>
</protein>
<dbReference type="InterPro" id="IPR007402">
    <property type="entry name" value="DUF455"/>
</dbReference>
<dbReference type="PIRSF" id="PIRSF012318">
    <property type="entry name" value="UCP012318"/>
    <property type="match status" value="1"/>
</dbReference>
<proteinExistence type="predicted"/>
<reference evidence="1 2" key="1">
    <citation type="submission" date="2016-11" db="EMBL/GenBank/DDBJ databases">
        <title>Sphingorhabdus sp. LPB0140, isolated from marine environment.</title>
        <authorList>
            <person name="Kim E."/>
            <person name="Yi H."/>
        </authorList>
    </citation>
    <scope>NUCLEOTIDE SEQUENCE [LARGE SCALE GENOMIC DNA]</scope>
    <source>
        <strain evidence="1 2">LPB0140</strain>
    </source>
</reference>
<dbReference type="SUPFAM" id="SSF47240">
    <property type="entry name" value="Ferritin-like"/>
    <property type="match status" value="1"/>
</dbReference>
<dbReference type="InterPro" id="IPR011197">
    <property type="entry name" value="UCP012318"/>
</dbReference>
<dbReference type="Pfam" id="PF04305">
    <property type="entry name" value="DUF455"/>
    <property type="match status" value="1"/>
</dbReference>
<dbReference type="PANTHER" id="PTHR42782">
    <property type="entry name" value="SI:CH73-314G15.3"/>
    <property type="match status" value="1"/>
</dbReference>
<accession>A0A1L3J9I5</accession>
<name>A0A1L3J9I5_9SPHN</name>